<evidence type="ECO:0000259" key="6">
    <source>
        <dbReference type="Pfam" id="PF05699"/>
    </source>
</evidence>
<evidence type="ECO:0000256" key="3">
    <source>
        <dbReference type="ARBA" id="ARBA00022771"/>
    </source>
</evidence>
<dbReference type="InterPro" id="IPR052035">
    <property type="entry name" value="ZnF_BED_domain_contain"/>
</dbReference>
<dbReference type="Proteomes" id="UP001146120">
    <property type="component" value="Unassembled WGS sequence"/>
</dbReference>
<comment type="caution">
    <text evidence="7">The sequence shown here is derived from an EMBL/GenBank/DDBJ whole genome shotgun (WGS) entry which is preliminary data.</text>
</comment>
<feature type="domain" description="HAT C-terminal dimerisation" evidence="6">
    <location>
        <begin position="4"/>
        <end position="69"/>
    </location>
</feature>
<keyword evidence="3" id="KW-0863">Zinc-finger</keyword>
<dbReference type="InterPro" id="IPR008906">
    <property type="entry name" value="HATC_C_dom"/>
</dbReference>
<accession>A0AAV2Z6E6</accession>
<dbReference type="GO" id="GO:0005634">
    <property type="term" value="C:nucleus"/>
    <property type="evidence" value="ECO:0007669"/>
    <property type="project" value="UniProtKB-SubCell"/>
</dbReference>
<dbReference type="PANTHER" id="PTHR46481">
    <property type="entry name" value="ZINC FINGER BED DOMAIN-CONTAINING PROTEIN 4"/>
    <property type="match status" value="1"/>
</dbReference>
<evidence type="ECO:0000313" key="8">
    <source>
        <dbReference type="Proteomes" id="UP001146120"/>
    </source>
</evidence>
<reference evidence="7" key="1">
    <citation type="submission" date="2022-11" db="EMBL/GenBank/DDBJ databases">
        <authorList>
            <person name="Morgan W.R."/>
            <person name="Tartar A."/>
        </authorList>
    </citation>
    <scope>NUCLEOTIDE SEQUENCE</scope>
    <source>
        <strain evidence="7">ARSEF 373</strain>
    </source>
</reference>
<feature type="non-terminal residue" evidence="7">
    <location>
        <position position="1"/>
    </location>
</feature>
<evidence type="ECO:0000256" key="5">
    <source>
        <dbReference type="ARBA" id="ARBA00023242"/>
    </source>
</evidence>
<dbReference type="GO" id="GO:0008270">
    <property type="term" value="F:zinc ion binding"/>
    <property type="evidence" value="ECO:0007669"/>
    <property type="project" value="UniProtKB-KW"/>
</dbReference>
<evidence type="ECO:0000256" key="2">
    <source>
        <dbReference type="ARBA" id="ARBA00022723"/>
    </source>
</evidence>
<gene>
    <name evidence="7" type="ORF">N0F65_011385</name>
</gene>
<dbReference type="SUPFAM" id="SSF53098">
    <property type="entry name" value="Ribonuclease H-like"/>
    <property type="match status" value="1"/>
</dbReference>
<dbReference type="GO" id="GO:0046983">
    <property type="term" value="F:protein dimerization activity"/>
    <property type="evidence" value="ECO:0007669"/>
    <property type="project" value="InterPro"/>
</dbReference>
<protein>
    <recommendedName>
        <fullName evidence="6">HAT C-terminal dimerisation domain-containing protein</fullName>
    </recommendedName>
</protein>
<dbReference type="EMBL" id="DAKRPA010000044">
    <property type="protein sequence ID" value="DBA01629.1"/>
    <property type="molecule type" value="Genomic_DNA"/>
</dbReference>
<name>A0AAV2Z6E6_9STRA</name>
<proteinExistence type="predicted"/>
<keyword evidence="5" id="KW-0539">Nucleus</keyword>
<evidence type="ECO:0000256" key="1">
    <source>
        <dbReference type="ARBA" id="ARBA00004123"/>
    </source>
</evidence>
<evidence type="ECO:0000313" key="7">
    <source>
        <dbReference type="EMBL" id="DBA01629.1"/>
    </source>
</evidence>
<keyword evidence="8" id="KW-1185">Reference proteome</keyword>
<sequence>SSTEDCLEWWRTNGDRYPVVARLARKWLGCVATSVPSERDFPTGRNVMSAKRTALDAELVRDLVFISENVWQMSPIIKNPKW</sequence>
<comment type="subcellular location">
    <subcellularLocation>
        <location evidence="1">Nucleus</location>
    </subcellularLocation>
</comment>
<keyword evidence="4" id="KW-0862">Zinc</keyword>
<dbReference type="InterPro" id="IPR012337">
    <property type="entry name" value="RNaseH-like_sf"/>
</dbReference>
<evidence type="ECO:0000256" key="4">
    <source>
        <dbReference type="ARBA" id="ARBA00022833"/>
    </source>
</evidence>
<dbReference type="AlphaFoldDB" id="A0AAV2Z6E6"/>
<dbReference type="PANTHER" id="PTHR46481:SF10">
    <property type="entry name" value="ZINC FINGER BED DOMAIN-CONTAINING PROTEIN 39"/>
    <property type="match status" value="1"/>
</dbReference>
<keyword evidence="2" id="KW-0479">Metal-binding</keyword>
<reference evidence="7" key="2">
    <citation type="journal article" date="2023" name="Microbiol Resour">
        <title>Decontamination and Annotation of the Draft Genome Sequence of the Oomycete Lagenidium giganteum ARSEF 373.</title>
        <authorList>
            <person name="Morgan W.R."/>
            <person name="Tartar A."/>
        </authorList>
    </citation>
    <scope>NUCLEOTIDE SEQUENCE</scope>
    <source>
        <strain evidence="7">ARSEF 373</strain>
    </source>
</reference>
<dbReference type="Pfam" id="PF05699">
    <property type="entry name" value="Dimer_Tnp_hAT"/>
    <property type="match status" value="1"/>
</dbReference>
<organism evidence="7 8">
    <name type="scientific">Lagenidium giganteum</name>
    <dbReference type="NCBI Taxonomy" id="4803"/>
    <lineage>
        <taxon>Eukaryota</taxon>
        <taxon>Sar</taxon>
        <taxon>Stramenopiles</taxon>
        <taxon>Oomycota</taxon>
        <taxon>Peronosporomycetes</taxon>
        <taxon>Pythiales</taxon>
        <taxon>Pythiaceae</taxon>
    </lineage>
</organism>